<keyword evidence="1" id="KW-0812">Transmembrane</keyword>
<name>A0A8T4H9A3_9SPHI</name>
<dbReference type="AlphaFoldDB" id="A0A8T4H9A3"/>
<sequence length="357" mass="41242">MKKRGISFWSTVLAGQFLLLILWDVLQVQTEWIEAQYAQGFFPRFSMLYKSALYYLPFSAGDLIYVAVVVGLVMLASKFCIALFRKQLFRGVFIFLLLLNSVLALYHIFAVNWGLNYYRVPVERQLGLEREQVYLADYLQLLNSCIDTTNLLRTQRPTQAPTFKIMQADMEALVAEDTLLNGYLAQGNLRLKKSLLAPMISAFGVSGYLNPFSLEAHVNQQVPPFTRPFTMVHELAHQQGIGFEDEANFIAFEKLKNHPNIHYRYAANYQLLTYMLMELRGIDNTLYQAYLARLSQDVVADMEEEQAFWKEKTGWIAQVTTIFYNSYLQHNNQAEGVARYNRMTRLVLSSYLKEKGC</sequence>
<reference evidence="2" key="1">
    <citation type="submission" date="2021-03" db="EMBL/GenBank/DDBJ databases">
        <authorList>
            <person name="Lu T."/>
            <person name="Wang Q."/>
            <person name="Han X."/>
        </authorList>
    </citation>
    <scope>NUCLEOTIDE SEQUENCE</scope>
    <source>
        <strain evidence="2">WQ 2009</strain>
    </source>
</reference>
<accession>A0A8T4H9A3</accession>
<dbReference type="RefSeq" id="WP_353546470.1">
    <property type="nucleotide sequence ID" value="NZ_JAGKSB010000004.1"/>
</dbReference>
<comment type="caution">
    <text evidence="2">The sequence shown here is derived from an EMBL/GenBank/DDBJ whole genome shotgun (WGS) entry which is preliminary data.</text>
</comment>
<evidence type="ECO:0000313" key="2">
    <source>
        <dbReference type="EMBL" id="MBP3942983.1"/>
    </source>
</evidence>
<feature type="transmembrane region" description="Helical" evidence="1">
    <location>
        <begin position="88"/>
        <end position="109"/>
    </location>
</feature>
<keyword evidence="1" id="KW-1133">Transmembrane helix</keyword>
<dbReference type="EMBL" id="JAGKSB010000004">
    <property type="protein sequence ID" value="MBP3942983.1"/>
    <property type="molecule type" value="Genomic_DNA"/>
</dbReference>
<evidence type="ECO:0000313" key="3">
    <source>
        <dbReference type="Proteomes" id="UP000679691"/>
    </source>
</evidence>
<evidence type="ECO:0000256" key="1">
    <source>
        <dbReference type="SAM" id="Phobius"/>
    </source>
</evidence>
<protein>
    <submittedName>
        <fullName evidence="2">DUF3810 domain-containing protein</fullName>
    </submittedName>
</protein>
<keyword evidence="1" id="KW-0472">Membrane</keyword>
<proteinExistence type="predicted"/>
<dbReference type="InterPro" id="IPR024294">
    <property type="entry name" value="DUF3810"/>
</dbReference>
<keyword evidence="3" id="KW-1185">Reference proteome</keyword>
<dbReference type="Pfam" id="PF12725">
    <property type="entry name" value="DUF3810"/>
    <property type="match status" value="1"/>
</dbReference>
<organism evidence="2 3">
    <name type="scientific">Rhinopithecimicrobium faecis</name>
    <dbReference type="NCBI Taxonomy" id="2820698"/>
    <lineage>
        <taxon>Bacteria</taxon>
        <taxon>Pseudomonadati</taxon>
        <taxon>Bacteroidota</taxon>
        <taxon>Sphingobacteriia</taxon>
        <taxon>Sphingobacteriales</taxon>
        <taxon>Sphingobacteriaceae</taxon>
        <taxon>Rhinopithecimicrobium</taxon>
    </lineage>
</organism>
<gene>
    <name evidence="2" type="ORF">J5U18_05280</name>
</gene>
<dbReference type="Proteomes" id="UP000679691">
    <property type="component" value="Unassembled WGS sequence"/>
</dbReference>
<feature type="transmembrane region" description="Helical" evidence="1">
    <location>
        <begin position="54"/>
        <end position="76"/>
    </location>
</feature>